<proteinExistence type="predicted"/>
<evidence type="ECO:0000313" key="2">
    <source>
        <dbReference type="EMBL" id="PAA55038.1"/>
    </source>
</evidence>
<name>A0A267E0H8_9PLAT</name>
<reference evidence="2 3" key="1">
    <citation type="submission" date="2017-06" db="EMBL/GenBank/DDBJ databases">
        <title>A platform for efficient transgenesis in Macrostomum lignano, a flatworm model organism for stem cell research.</title>
        <authorList>
            <person name="Berezikov E."/>
        </authorList>
    </citation>
    <scope>NUCLEOTIDE SEQUENCE [LARGE SCALE GENOMIC DNA]</scope>
    <source>
        <strain evidence="2">DV1</strain>
        <tissue evidence="2">Whole organism</tissue>
    </source>
</reference>
<sequence>MCQLPAAPGVGETWQAAAVLCLQTAAEAYVIQLLSDAYKICIHCRRVTLKRGGSGAGLPTVPRLNF</sequence>
<dbReference type="Proteomes" id="UP000215902">
    <property type="component" value="Unassembled WGS sequence"/>
</dbReference>
<dbReference type="GO" id="GO:0046982">
    <property type="term" value="F:protein heterodimerization activity"/>
    <property type="evidence" value="ECO:0007669"/>
    <property type="project" value="InterPro"/>
</dbReference>
<dbReference type="SUPFAM" id="SSF47113">
    <property type="entry name" value="Histone-fold"/>
    <property type="match status" value="1"/>
</dbReference>
<dbReference type="InterPro" id="IPR007125">
    <property type="entry name" value="H2A/H2B/H3"/>
</dbReference>
<feature type="domain" description="Core Histone H2A/H2B/H3" evidence="1">
    <location>
        <begin position="11"/>
        <end position="51"/>
    </location>
</feature>
<dbReference type="OrthoDB" id="420022at2759"/>
<dbReference type="InterPro" id="IPR009072">
    <property type="entry name" value="Histone-fold"/>
</dbReference>
<evidence type="ECO:0000259" key="1">
    <source>
        <dbReference type="Pfam" id="PF00125"/>
    </source>
</evidence>
<dbReference type="EMBL" id="NIVC01002819">
    <property type="protein sequence ID" value="PAA55038.1"/>
    <property type="molecule type" value="Genomic_DNA"/>
</dbReference>
<dbReference type="Pfam" id="PF00125">
    <property type="entry name" value="Histone"/>
    <property type="match status" value="1"/>
</dbReference>
<evidence type="ECO:0000313" key="3">
    <source>
        <dbReference type="Proteomes" id="UP000215902"/>
    </source>
</evidence>
<dbReference type="AlphaFoldDB" id="A0A267E0H8"/>
<keyword evidence="3" id="KW-1185">Reference proteome</keyword>
<dbReference type="GO" id="GO:0003677">
    <property type="term" value="F:DNA binding"/>
    <property type="evidence" value="ECO:0007669"/>
    <property type="project" value="InterPro"/>
</dbReference>
<accession>A0A267E0H8</accession>
<gene>
    <name evidence="2" type="ORF">BOX15_Mlig003845g2</name>
</gene>
<dbReference type="Gene3D" id="1.10.20.10">
    <property type="entry name" value="Histone, subunit A"/>
    <property type="match status" value="1"/>
</dbReference>
<dbReference type="STRING" id="282301.A0A267E0H8"/>
<organism evidence="2 3">
    <name type="scientific">Macrostomum lignano</name>
    <dbReference type="NCBI Taxonomy" id="282301"/>
    <lineage>
        <taxon>Eukaryota</taxon>
        <taxon>Metazoa</taxon>
        <taxon>Spiralia</taxon>
        <taxon>Lophotrochozoa</taxon>
        <taxon>Platyhelminthes</taxon>
        <taxon>Rhabditophora</taxon>
        <taxon>Macrostomorpha</taxon>
        <taxon>Macrostomida</taxon>
        <taxon>Macrostomidae</taxon>
        <taxon>Macrostomum</taxon>
    </lineage>
</organism>
<protein>
    <recommendedName>
        <fullName evidence="1">Core Histone H2A/H2B/H3 domain-containing protein</fullName>
    </recommendedName>
</protein>
<comment type="caution">
    <text evidence="2">The sequence shown here is derived from an EMBL/GenBank/DDBJ whole genome shotgun (WGS) entry which is preliminary data.</text>
</comment>